<protein>
    <recommendedName>
        <fullName evidence="4">Polyunsaturated fatty acid synthase PfaA</fullName>
    </recommendedName>
</protein>
<dbReference type="KEGG" id="meg:DKB62_07590"/>
<sequence>MRIGEGTITEILDGGLAKVRVNRDHLYVACSACFGAEHVYVTARNSLGAQEGQDVRYEVQDEHLIMGAFICFIVPLFLVILGGIGGYSFGATVLSALIGAAAGLIVSAVLVKLYDSSLGKKIDTKATITEIIETEDDES</sequence>
<dbReference type="Proteomes" id="UP000254337">
    <property type="component" value="Chromosome"/>
</dbReference>
<dbReference type="RefSeq" id="WP_107195339.1">
    <property type="nucleotide sequence ID" value="NZ_CP029462.1"/>
</dbReference>
<keyword evidence="3" id="KW-1185">Reference proteome</keyword>
<keyword evidence="1" id="KW-1133">Transmembrane helix</keyword>
<feature type="transmembrane region" description="Helical" evidence="1">
    <location>
        <begin position="64"/>
        <end position="87"/>
    </location>
</feature>
<name>A0A346AZZ1_9FIRM</name>
<accession>A0A346AZZ1</accession>
<reference evidence="2 3" key="1">
    <citation type="submission" date="2018-05" db="EMBL/GenBank/DDBJ databases">
        <title>Complete genome sequence of Megasphaera sp. AJH120T, isolated from the ceca of a chicken.</title>
        <authorList>
            <person name="Maki J."/>
            <person name="Looft T."/>
        </authorList>
    </citation>
    <scope>NUCLEOTIDE SEQUENCE [LARGE SCALE GENOMIC DNA]</scope>
    <source>
        <strain evidence="2 3">AJH120</strain>
    </source>
</reference>
<evidence type="ECO:0008006" key="4">
    <source>
        <dbReference type="Google" id="ProtNLM"/>
    </source>
</evidence>
<feature type="transmembrane region" description="Helical" evidence="1">
    <location>
        <begin position="93"/>
        <end position="114"/>
    </location>
</feature>
<keyword evidence="1" id="KW-0812">Transmembrane</keyword>
<evidence type="ECO:0000313" key="3">
    <source>
        <dbReference type="Proteomes" id="UP000254337"/>
    </source>
</evidence>
<proteinExistence type="predicted"/>
<dbReference type="Pfam" id="PF04246">
    <property type="entry name" value="RseC_MucC"/>
    <property type="match status" value="1"/>
</dbReference>
<gene>
    <name evidence="2" type="ORF">DKB62_07590</name>
</gene>
<evidence type="ECO:0000256" key="1">
    <source>
        <dbReference type="SAM" id="Phobius"/>
    </source>
</evidence>
<dbReference type="AlphaFoldDB" id="A0A346AZZ1"/>
<organism evidence="2 3">
    <name type="scientific">Megasphaera stantonii</name>
    <dbReference type="NCBI Taxonomy" id="2144175"/>
    <lineage>
        <taxon>Bacteria</taxon>
        <taxon>Bacillati</taxon>
        <taxon>Bacillota</taxon>
        <taxon>Negativicutes</taxon>
        <taxon>Veillonellales</taxon>
        <taxon>Veillonellaceae</taxon>
        <taxon>Megasphaera</taxon>
    </lineage>
</organism>
<keyword evidence="1" id="KW-0472">Membrane</keyword>
<dbReference type="EMBL" id="CP029462">
    <property type="protein sequence ID" value="AXL21434.1"/>
    <property type="molecule type" value="Genomic_DNA"/>
</dbReference>
<dbReference type="OrthoDB" id="307768at2"/>
<evidence type="ECO:0000313" key="2">
    <source>
        <dbReference type="EMBL" id="AXL21434.1"/>
    </source>
</evidence>